<keyword evidence="4" id="KW-0833">Ubl conjugation pathway</keyword>
<dbReference type="GO" id="GO:0016567">
    <property type="term" value="P:protein ubiquitination"/>
    <property type="evidence" value="ECO:0007669"/>
    <property type="project" value="TreeGrafter"/>
</dbReference>
<evidence type="ECO:0000256" key="6">
    <source>
        <dbReference type="ARBA" id="ARBA00023306"/>
    </source>
</evidence>
<dbReference type="PROSITE" id="PS50005">
    <property type="entry name" value="TPR"/>
    <property type="match status" value="2"/>
</dbReference>
<feature type="transmembrane region" description="Helical" evidence="10">
    <location>
        <begin position="7"/>
        <end position="28"/>
    </location>
</feature>
<keyword evidence="10" id="KW-0812">Transmembrane</keyword>
<dbReference type="SUPFAM" id="SSF48452">
    <property type="entry name" value="TPR-like"/>
    <property type="match status" value="2"/>
</dbReference>
<dbReference type="EMBL" id="CAJMWT010002993">
    <property type="protein sequence ID" value="CAE6460198.1"/>
    <property type="molecule type" value="Genomic_DNA"/>
</dbReference>
<evidence type="ECO:0000259" key="11">
    <source>
        <dbReference type="Pfam" id="PF05529"/>
    </source>
</evidence>
<keyword evidence="6" id="KW-0131">Cell cycle</keyword>
<keyword evidence="5 7" id="KW-0802">TPR repeat</keyword>
<feature type="compositionally biased region" description="Polar residues" evidence="9">
    <location>
        <begin position="802"/>
        <end position="811"/>
    </location>
</feature>
<comment type="caution">
    <text evidence="13">The sequence shown here is derived from an EMBL/GenBank/DDBJ whole genome shotgun (WGS) entry which is preliminary data.</text>
</comment>
<feature type="domain" description="BAP29/BAP31 transmembrane" evidence="11">
    <location>
        <begin position="1"/>
        <end position="137"/>
    </location>
</feature>
<dbReference type="Pfam" id="PF12895">
    <property type="entry name" value="ANAPC3"/>
    <property type="match status" value="1"/>
</dbReference>
<keyword evidence="10" id="KW-0472">Membrane</keyword>
<accession>A0A8H3GNY6</accession>
<feature type="coiled-coil region" evidence="8">
    <location>
        <begin position="155"/>
        <end position="199"/>
    </location>
</feature>
<dbReference type="Pfam" id="PF13181">
    <property type="entry name" value="TPR_8"/>
    <property type="match status" value="1"/>
</dbReference>
<keyword evidence="3" id="KW-0498">Mitosis</keyword>
<dbReference type="AlphaFoldDB" id="A0A8H3GNY6"/>
<evidence type="ECO:0000256" key="8">
    <source>
        <dbReference type="SAM" id="Coils"/>
    </source>
</evidence>
<dbReference type="PANTHER" id="PTHR12558">
    <property type="entry name" value="CELL DIVISION CYCLE 16,23,27"/>
    <property type="match status" value="1"/>
</dbReference>
<organism evidence="13 14">
    <name type="scientific">Rhizoctonia solani</name>
    <dbReference type="NCBI Taxonomy" id="456999"/>
    <lineage>
        <taxon>Eukaryota</taxon>
        <taxon>Fungi</taxon>
        <taxon>Dikarya</taxon>
        <taxon>Basidiomycota</taxon>
        <taxon>Agaricomycotina</taxon>
        <taxon>Agaricomycetes</taxon>
        <taxon>Cantharellales</taxon>
        <taxon>Ceratobasidiaceae</taxon>
        <taxon>Rhizoctonia</taxon>
    </lineage>
</organism>
<evidence type="ECO:0000256" key="3">
    <source>
        <dbReference type="ARBA" id="ARBA00022776"/>
    </source>
</evidence>
<evidence type="ECO:0000313" key="13">
    <source>
        <dbReference type="EMBL" id="CAE6460198.1"/>
    </source>
</evidence>
<keyword evidence="8" id="KW-0175">Coiled coil</keyword>
<sequence>MTIYYTLTFLLLAAEMVTFCLLVMPLPFTARQKLFRFLSTSVIVAKIAYALKISFIFIAVLFVDAVQRMMRVSAEGQQAKQAAGATDVRTETNYAAKKFYTQRNMYLTGFTLFLSLILTRTYYILLDLIHAQEQYAELKKKTDGKPATKDQATEIAELKKKLAANEAQSRDFETLKKQAKQQAEEYDRLATELNKATGQVSNKKTSRIRRDFTSLGRHPLANDGEDDTTFGDDEEDPENDWTIVDKLRMWRHDAMMQHLYDTAIFWGDKVLTWTGDPNDAFWLAQTHFLTNQYSRAERLLTRPFNFSVATRAKGIGEQPLDMIQGEGVSRLVDVSVACRYLAAQCQVKSGNWTEAMEMLGDSNPFAGSSNSGSKIPNSDGGIKVEASMCYLRGLLMLRLNRADRAKECLLEALALDVKCYEAFELLVGGEMMGIDEEWALIEGLAYREQAQEQAEFVKLMYTTRLKKFKHHAEIDAARKKLMEHYSLAENPDVMFGHADSLYAEYRWADCFAITSRILDLEAVHPSTLPLHLACMTALPHLHSRLFLLAHELVAHESDSPSSWKTSLMDPRFGPAWIAFAHAFAYEGEHDQAIVAYSTSARLFPGSHLPQLFIGMEHIQLSNMQLAESHLAASAALCDSDPILFNELGVVAYENRKYDEALKHFSNAVSRAKEVRGSQTMWATLYVNQAHAFRKMGQLQEAKEGYMRVLEIEPRQMVAIASLGITHHLLFELEDAIARYHEALAIEPLAAHVVGLLDSALQANSDVPIHMIPGLGKSDEWEVVMGQRNRAQEAHRARRSQVKESSNASGLSETLEADSSAMDLVS</sequence>
<evidence type="ECO:0000259" key="12">
    <source>
        <dbReference type="Pfam" id="PF18035"/>
    </source>
</evidence>
<proteinExistence type="predicted"/>
<dbReference type="Gene3D" id="1.25.40.10">
    <property type="entry name" value="Tetratricopeptide repeat domain"/>
    <property type="match status" value="2"/>
</dbReference>
<dbReference type="PANTHER" id="PTHR12558:SF9">
    <property type="entry name" value="CELL DIVISION CYCLE PROTEIN 16 HOMOLOG"/>
    <property type="match status" value="1"/>
</dbReference>
<dbReference type="Pfam" id="PF05529">
    <property type="entry name" value="Bap31"/>
    <property type="match status" value="1"/>
</dbReference>
<evidence type="ECO:0000256" key="10">
    <source>
        <dbReference type="SAM" id="Phobius"/>
    </source>
</evidence>
<evidence type="ECO:0000256" key="9">
    <source>
        <dbReference type="SAM" id="MobiDB-lite"/>
    </source>
</evidence>
<dbReference type="GO" id="GO:0005737">
    <property type="term" value="C:cytoplasm"/>
    <property type="evidence" value="ECO:0007669"/>
    <property type="project" value="TreeGrafter"/>
</dbReference>
<keyword evidence="2" id="KW-0677">Repeat</keyword>
<feature type="transmembrane region" description="Helical" evidence="10">
    <location>
        <begin position="105"/>
        <end position="125"/>
    </location>
</feature>
<evidence type="ECO:0000256" key="1">
    <source>
        <dbReference type="ARBA" id="ARBA00022618"/>
    </source>
</evidence>
<evidence type="ECO:0008006" key="15">
    <source>
        <dbReference type="Google" id="ProtNLM"/>
    </source>
</evidence>
<feature type="transmembrane region" description="Helical" evidence="10">
    <location>
        <begin position="34"/>
        <end position="63"/>
    </location>
</feature>
<dbReference type="GO" id="GO:0051301">
    <property type="term" value="P:cell division"/>
    <property type="evidence" value="ECO:0007669"/>
    <property type="project" value="UniProtKB-KW"/>
</dbReference>
<dbReference type="SMART" id="SM00028">
    <property type="entry name" value="TPR"/>
    <property type="match status" value="5"/>
</dbReference>
<dbReference type="InterPro" id="IPR011990">
    <property type="entry name" value="TPR-like_helical_dom_sf"/>
</dbReference>
<dbReference type="Pfam" id="PF13424">
    <property type="entry name" value="TPR_12"/>
    <property type="match status" value="1"/>
</dbReference>
<dbReference type="Pfam" id="PF18035">
    <property type="entry name" value="Bap31_Bap29_C"/>
    <property type="match status" value="1"/>
</dbReference>
<evidence type="ECO:0000313" key="14">
    <source>
        <dbReference type="Proteomes" id="UP000663843"/>
    </source>
</evidence>
<gene>
    <name evidence="13" type="ORF">RDB_LOCUS95496</name>
</gene>
<evidence type="ECO:0000256" key="4">
    <source>
        <dbReference type="ARBA" id="ARBA00022786"/>
    </source>
</evidence>
<feature type="compositionally biased region" description="Acidic residues" evidence="9">
    <location>
        <begin position="223"/>
        <end position="237"/>
    </location>
</feature>
<protein>
    <recommendedName>
        <fullName evidence="15">Endoplasmic reticulum transmembrane protein</fullName>
    </recommendedName>
</protein>
<dbReference type="Proteomes" id="UP000663843">
    <property type="component" value="Unassembled WGS sequence"/>
</dbReference>
<dbReference type="InterPro" id="IPR041672">
    <property type="entry name" value="Bap31/Bap29_C"/>
</dbReference>
<evidence type="ECO:0000256" key="2">
    <source>
        <dbReference type="ARBA" id="ARBA00022737"/>
    </source>
</evidence>
<feature type="repeat" description="TPR" evidence="7">
    <location>
        <begin position="682"/>
        <end position="715"/>
    </location>
</feature>
<dbReference type="InterPro" id="IPR040463">
    <property type="entry name" value="BAP29/BAP31_N"/>
</dbReference>
<dbReference type="GO" id="GO:0005680">
    <property type="term" value="C:anaphase-promoting complex"/>
    <property type="evidence" value="ECO:0007669"/>
    <property type="project" value="TreeGrafter"/>
</dbReference>
<keyword evidence="1" id="KW-0132">Cell division</keyword>
<feature type="region of interest" description="Disordered" evidence="9">
    <location>
        <begin position="214"/>
        <end position="237"/>
    </location>
</feature>
<feature type="repeat" description="TPR" evidence="7">
    <location>
        <begin position="641"/>
        <end position="674"/>
    </location>
</feature>
<evidence type="ECO:0000256" key="7">
    <source>
        <dbReference type="PROSITE-ProRule" id="PRU00339"/>
    </source>
</evidence>
<keyword evidence="10" id="KW-1133">Transmembrane helix</keyword>
<dbReference type="InterPro" id="IPR019734">
    <property type="entry name" value="TPR_rpt"/>
</dbReference>
<dbReference type="GO" id="GO:0031145">
    <property type="term" value="P:anaphase-promoting complex-dependent catabolic process"/>
    <property type="evidence" value="ECO:0007669"/>
    <property type="project" value="TreeGrafter"/>
</dbReference>
<evidence type="ECO:0000256" key="5">
    <source>
        <dbReference type="ARBA" id="ARBA00022803"/>
    </source>
</evidence>
<feature type="domain" description="Bap31/Bap29 cytoplasmic coiled-coil" evidence="12">
    <location>
        <begin position="153"/>
        <end position="205"/>
    </location>
</feature>
<reference evidence="13" key="1">
    <citation type="submission" date="2021-01" db="EMBL/GenBank/DDBJ databases">
        <authorList>
            <person name="Kaushik A."/>
        </authorList>
    </citation>
    <scope>NUCLEOTIDE SEQUENCE</scope>
    <source>
        <strain evidence="13">AG2-2IIIB</strain>
    </source>
</reference>
<dbReference type="GO" id="GO:0045842">
    <property type="term" value="P:positive regulation of mitotic metaphase/anaphase transition"/>
    <property type="evidence" value="ECO:0007669"/>
    <property type="project" value="TreeGrafter"/>
</dbReference>
<feature type="region of interest" description="Disordered" evidence="9">
    <location>
        <begin position="787"/>
        <end position="825"/>
    </location>
</feature>
<name>A0A8H3GNY6_9AGAM</name>